<evidence type="ECO:0000313" key="2">
    <source>
        <dbReference type="Proteomes" id="UP000011717"/>
    </source>
</evidence>
<dbReference type="Proteomes" id="UP000011717">
    <property type="component" value="Unassembled WGS sequence"/>
</dbReference>
<dbReference type="EMBL" id="AMRV01000007">
    <property type="protein sequence ID" value="EMD82506.1"/>
    <property type="molecule type" value="Genomic_DNA"/>
</dbReference>
<organism evidence="1 2">
    <name type="scientific">Pacificimonas flava</name>
    <dbReference type="NCBI Taxonomy" id="1234595"/>
    <lineage>
        <taxon>Bacteria</taxon>
        <taxon>Pseudomonadati</taxon>
        <taxon>Pseudomonadota</taxon>
        <taxon>Alphaproteobacteria</taxon>
        <taxon>Sphingomonadales</taxon>
        <taxon>Sphingosinicellaceae</taxon>
        <taxon>Pacificimonas</taxon>
    </lineage>
</organism>
<keyword evidence="2" id="KW-1185">Reference proteome</keyword>
<evidence type="ECO:0000313" key="1">
    <source>
        <dbReference type="EMBL" id="EMD82506.1"/>
    </source>
</evidence>
<dbReference type="AlphaFoldDB" id="M2TLF7"/>
<name>M2TLF7_9SPHN</name>
<comment type="caution">
    <text evidence="1">The sequence shown here is derived from an EMBL/GenBank/DDBJ whole genome shotgun (WGS) entry which is preliminary data.</text>
</comment>
<proteinExistence type="predicted"/>
<reference evidence="1 2" key="1">
    <citation type="journal article" date="2013" name="Genome Announc.">
        <title>Draft Genome Sequence of Strain JLT2015T, Belonging to the Family Sphingomonadaceae of the Alphaproteobacteria.</title>
        <authorList>
            <person name="Tang K."/>
            <person name="Liu K."/>
            <person name="Li S."/>
            <person name="Jiao N."/>
        </authorList>
    </citation>
    <scope>NUCLEOTIDE SEQUENCE [LARGE SCALE GENOMIC DNA]</scope>
    <source>
        <strain evidence="1 2">JLT2015</strain>
    </source>
</reference>
<sequence length="43" mass="5127">MESVFEFPRECWHQGSFAKEPAAYRPRLSVRFARLAQESRAKR</sequence>
<protein>
    <submittedName>
        <fullName evidence="1">Uncharacterized protein</fullName>
    </submittedName>
</protein>
<gene>
    <name evidence="1" type="ORF">C725_2227</name>
</gene>
<accession>M2TLF7</accession>